<feature type="domain" description="MYND-type" evidence="5">
    <location>
        <begin position="133"/>
        <end position="179"/>
    </location>
</feature>
<evidence type="ECO:0000256" key="4">
    <source>
        <dbReference type="PROSITE-ProRule" id="PRU00134"/>
    </source>
</evidence>
<dbReference type="InterPro" id="IPR002893">
    <property type="entry name" value="Znf_MYND"/>
</dbReference>
<evidence type="ECO:0000256" key="1">
    <source>
        <dbReference type="ARBA" id="ARBA00022723"/>
    </source>
</evidence>
<evidence type="ECO:0000313" key="6">
    <source>
        <dbReference type="EMBL" id="CAE0659725.1"/>
    </source>
</evidence>
<gene>
    <name evidence="6" type="ORF">LGLO00237_LOCUS11301</name>
</gene>
<name>A0A7S4DN47_9EUKA</name>
<dbReference type="EMBL" id="HBIV01015497">
    <property type="protein sequence ID" value="CAE0659725.1"/>
    <property type="molecule type" value="Transcribed_RNA"/>
</dbReference>
<sequence>MSEAMSVIIPTFPKDEESELACAVSVIFHSPGVSRPEQFKGEHKTWRAAYAALFQKLTTQFREGKDERALENLITMRDNQAATPEKYKQAYQQRKAEGIDVDIFTLDWPSTIVNVDPALAKKHGLAQGMFSCCWNCGATDKPLKKCARCKKAQYCSPACQKAAWWHHKRTENEDHKCVC</sequence>
<evidence type="ECO:0000259" key="5">
    <source>
        <dbReference type="PROSITE" id="PS50865"/>
    </source>
</evidence>
<dbReference type="SUPFAM" id="SSF144232">
    <property type="entry name" value="HIT/MYND zinc finger-like"/>
    <property type="match status" value="1"/>
</dbReference>
<dbReference type="PROSITE" id="PS50865">
    <property type="entry name" value="ZF_MYND_2"/>
    <property type="match status" value="1"/>
</dbReference>
<dbReference type="Gene3D" id="6.10.140.2220">
    <property type="match status" value="1"/>
</dbReference>
<evidence type="ECO:0000256" key="3">
    <source>
        <dbReference type="ARBA" id="ARBA00022833"/>
    </source>
</evidence>
<dbReference type="AlphaFoldDB" id="A0A7S4DN47"/>
<organism evidence="6">
    <name type="scientific">Lotharella globosa</name>
    <dbReference type="NCBI Taxonomy" id="91324"/>
    <lineage>
        <taxon>Eukaryota</taxon>
        <taxon>Sar</taxon>
        <taxon>Rhizaria</taxon>
        <taxon>Cercozoa</taxon>
        <taxon>Chlorarachniophyceae</taxon>
        <taxon>Lotharella</taxon>
    </lineage>
</organism>
<proteinExistence type="predicted"/>
<evidence type="ECO:0000256" key="2">
    <source>
        <dbReference type="ARBA" id="ARBA00022771"/>
    </source>
</evidence>
<protein>
    <recommendedName>
        <fullName evidence="5">MYND-type domain-containing protein</fullName>
    </recommendedName>
</protein>
<keyword evidence="1" id="KW-0479">Metal-binding</keyword>
<reference evidence="6" key="1">
    <citation type="submission" date="2021-01" db="EMBL/GenBank/DDBJ databases">
        <authorList>
            <person name="Corre E."/>
            <person name="Pelletier E."/>
            <person name="Niang G."/>
            <person name="Scheremetjew M."/>
            <person name="Finn R."/>
            <person name="Kale V."/>
            <person name="Holt S."/>
            <person name="Cochrane G."/>
            <person name="Meng A."/>
            <person name="Brown T."/>
            <person name="Cohen L."/>
        </authorList>
    </citation>
    <scope>NUCLEOTIDE SEQUENCE</scope>
    <source>
        <strain evidence="6">CCCM811</strain>
    </source>
</reference>
<keyword evidence="3" id="KW-0862">Zinc</keyword>
<dbReference type="GO" id="GO:0008270">
    <property type="term" value="F:zinc ion binding"/>
    <property type="evidence" value="ECO:0007669"/>
    <property type="project" value="UniProtKB-KW"/>
</dbReference>
<dbReference type="Pfam" id="PF01753">
    <property type="entry name" value="zf-MYND"/>
    <property type="match status" value="1"/>
</dbReference>
<keyword evidence="2 4" id="KW-0863">Zinc-finger</keyword>
<accession>A0A7S4DN47</accession>